<feature type="transmembrane region" description="Helical" evidence="16">
    <location>
        <begin position="150"/>
        <end position="173"/>
    </location>
</feature>
<keyword evidence="19" id="KW-1185">Reference proteome</keyword>
<dbReference type="SUPFAM" id="SSF49764">
    <property type="entry name" value="HSP20-like chaperones"/>
    <property type="match status" value="1"/>
</dbReference>
<keyword evidence="5 16" id="KW-0444">Lipid biosynthesis</keyword>
<dbReference type="CDD" id="cd06465">
    <property type="entry name" value="p23_hB-ind1_like"/>
    <property type="match status" value="1"/>
</dbReference>
<dbReference type="EC" id="4.2.1.134" evidence="4 16"/>
<dbReference type="InterPro" id="IPR008978">
    <property type="entry name" value="HSP20-like_chaperone"/>
</dbReference>
<keyword evidence="7 16" id="KW-0256">Endoplasmic reticulum</keyword>
<evidence type="ECO:0000256" key="2">
    <source>
        <dbReference type="ARBA" id="ARBA00005194"/>
    </source>
</evidence>
<dbReference type="GO" id="GO:0102158">
    <property type="term" value="F:very-long-chain (3R)-3-hydroxyacyl-CoA dehydratase activity"/>
    <property type="evidence" value="ECO:0007669"/>
    <property type="project" value="UniProtKB-EC"/>
</dbReference>
<keyword evidence="9 16" id="KW-1133">Transmembrane helix</keyword>
<dbReference type="PANTHER" id="PTHR11035">
    <property type="entry name" value="VERY-LONG-CHAIN (3R)-3-HYDROXYACYL-COA DEHYDRATASE"/>
    <property type="match status" value="1"/>
</dbReference>
<evidence type="ECO:0000256" key="9">
    <source>
        <dbReference type="ARBA" id="ARBA00022989"/>
    </source>
</evidence>
<reference evidence="18" key="1">
    <citation type="submission" date="2022-01" db="EMBL/GenBank/DDBJ databases">
        <authorList>
            <person name="King R."/>
        </authorList>
    </citation>
    <scope>NUCLEOTIDE SEQUENCE</scope>
</reference>
<protein>
    <recommendedName>
        <fullName evidence="4 16">Very-long-chain (3R)-3-hydroxyacyl-CoA dehydratase</fullName>
        <ecNumber evidence="4 16">4.2.1.134</ecNumber>
    </recommendedName>
</protein>
<evidence type="ECO:0000256" key="4">
    <source>
        <dbReference type="ARBA" id="ARBA00013122"/>
    </source>
</evidence>
<feature type="domain" description="CS" evidence="17">
    <location>
        <begin position="3"/>
        <end position="93"/>
    </location>
</feature>
<evidence type="ECO:0000256" key="3">
    <source>
        <dbReference type="ARBA" id="ARBA00007811"/>
    </source>
</evidence>
<evidence type="ECO:0000256" key="14">
    <source>
        <dbReference type="ARBA" id="ARBA00023239"/>
    </source>
</evidence>
<dbReference type="GO" id="GO:0030497">
    <property type="term" value="P:fatty acid elongation"/>
    <property type="evidence" value="ECO:0007669"/>
    <property type="project" value="TreeGrafter"/>
</dbReference>
<dbReference type="PANTHER" id="PTHR11035:SF35">
    <property type="entry name" value="VERY-LONG-CHAIN (3R)-3-HYDROXYACYL-COA DEHYDRATASE"/>
    <property type="match status" value="1"/>
</dbReference>
<feature type="transmembrane region" description="Helical" evidence="16">
    <location>
        <begin position="209"/>
        <end position="231"/>
    </location>
</feature>
<evidence type="ECO:0000256" key="10">
    <source>
        <dbReference type="ARBA" id="ARBA00023054"/>
    </source>
</evidence>
<dbReference type="GO" id="GO:0042761">
    <property type="term" value="P:very long-chain fatty acid biosynthetic process"/>
    <property type="evidence" value="ECO:0007669"/>
    <property type="project" value="TreeGrafter"/>
</dbReference>
<evidence type="ECO:0000256" key="7">
    <source>
        <dbReference type="ARBA" id="ARBA00022824"/>
    </source>
</evidence>
<evidence type="ECO:0000256" key="5">
    <source>
        <dbReference type="ARBA" id="ARBA00022516"/>
    </source>
</evidence>
<comment type="similarity">
    <text evidence="15">Belongs to the p23/wos2 family.</text>
</comment>
<evidence type="ECO:0000259" key="17">
    <source>
        <dbReference type="PROSITE" id="PS51203"/>
    </source>
</evidence>
<keyword evidence="6 16" id="KW-0812">Transmembrane</keyword>
<gene>
    <name evidence="18" type="ORF">PSYICH_LOCUS7530</name>
</gene>
<name>A0A9P0CTZ1_9CUCU</name>
<evidence type="ECO:0000256" key="11">
    <source>
        <dbReference type="ARBA" id="ARBA00023098"/>
    </source>
</evidence>
<evidence type="ECO:0000256" key="8">
    <source>
        <dbReference type="ARBA" id="ARBA00022832"/>
    </source>
</evidence>
<feature type="transmembrane region" description="Helical" evidence="16">
    <location>
        <begin position="243"/>
        <end position="261"/>
    </location>
</feature>
<keyword evidence="11 16" id="KW-0443">Lipid metabolism</keyword>
<organism evidence="18 19">
    <name type="scientific">Psylliodes chrysocephalus</name>
    <dbReference type="NCBI Taxonomy" id="3402493"/>
    <lineage>
        <taxon>Eukaryota</taxon>
        <taxon>Metazoa</taxon>
        <taxon>Ecdysozoa</taxon>
        <taxon>Arthropoda</taxon>
        <taxon>Hexapoda</taxon>
        <taxon>Insecta</taxon>
        <taxon>Pterygota</taxon>
        <taxon>Neoptera</taxon>
        <taxon>Endopterygota</taxon>
        <taxon>Coleoptera</taxon>
        <taxon>Polyphaga</taxon>
        <taxon>Cucujiformia</taxon>
        <taxon>Chrysomeloidea</taxon>
        <taxon>Chrysomelidae</taxon>
        <taxon>Galerucinae</taxon>
        <taxon>Alticini</taxon>
        <taxon>Psylliodes</taxon>
    </lineage>
</organism>
<evidence type="ECO:0000256" key="6">
    <source>
        <dbReference type="ARBA" id="ARBA00022692"/>
    </source>
</evidence>
<comment type="function">
    <text evidence="16">Catalyzes the third of the four reactions of the long-chain fatty acids elongation cycle. This endoplasmic reticulum-bound enzymatic process, allows the addition of two carbons to the chain of long- and very long-chain fatty acids/VLCFAs per cycle. This enzyme catalyzes the dehydration of the 3-hydroxyacyl-CoA intermediate into trans-2,3-enoyl-CoA, within each cycle of fatty acid elongation. Thereby, it participates to the production of VLCFAs of different chain lengths that are involved in multiple biological processes as precursors of membrane lipids and lipid mediators.</text>
</comment>
<evidence type="ECO:0000256" key="1">
    <source>
        <dbReference type="ARBA" id="ARBA00004477"/>
    </source>
</evidence>
<comment type="subcellular location">
    <subcellularLocation>
        <location evidence="1 16">Endoplasmic reticulum membrane</location>
        <topology evidence="1 16">Multi-pass membrane protein</topology>
    </subcellularLocation>
</comment>
<feature type="transmembrane region" description="Helical" evidence="16">
    <location>
        <begin position="322"/>
        <end position="344"/>
    </location>
</feature>
<keyword evidence="10" id="KW-0175">Coiled coil</keyword>
<dbReference type="PROSITE" id="PS51203">
    <property type="entry name" value="CS"/>
    <property type="match status" value="1"/>
</dbReference>
<dbReference type="EMBL" id="OV651814">
    <property type="protein sequence ID" value="CAH1106035.1"/>
    <property type="molecule type" value="Genomic_DNA"/>
</dbReference>
<comment type="pathway">
    <text evidence="2 16">Lipid metabolism; fatty acid biosynthesis.</text>
</comment>
<feature type="transmembrane region" description="Helical" evidence="16">
    <location>
        <begin position="282"/>
        <end position="302"/>
    </location>
</feature>
<accession>A0A9P0CTZ1</accession>
<comment type="similarity">
    <text evidence="3 16">Belongs to the very long-chain fatty acids dehydratase HACD family.</text>
</comment>
<evidence type="ECO:0000256" key="15">
    <source>
        <dbReference type="ARBA" id="ARBA00025733"/>
    </source>
</evidence>
<dbReference type="InterPro" id="IPR007052">
    <property type="entry name" value="CS_dom"/>
</dbReference>
<dbReference type="InterPro" id="IPR007482">
    <property type="entry name" value="Tyr_Pase-like_PTPLA"/>
</dbReference>
<comment type="catalytic activity">
    <reaction evidence="16">
        <text>a very-long-chain (3R)-3-hydroxyacyl-CoA = a very-long-chain (2E)-enoyl-CoA + H2O</text>
        <dbReference type="Rhea" id="RHEA:45812"/>
        <dbReference type="ChEBI" id="CHEBI:15377"/>
        <dbReference type="ChEBI" id="CHEBI:83728"/>
        <dbReference type="ChEBI" id="CHEBI:85440"/>
        <dbReference type="EC" id="4.2.1.134"/>
    </reaction>
</comment>
<evidence type="ECO:0000313" key="18">
    <source>
        <dbReference type="EMBL" id="CAH1106035.1"/>
    </source>
</evidence>
<dbReference type="Gene3D" id="2.60.40.790">
    <property type="match status" value="1"/>
</dbReference>
<keyword evidence="12 16" id="KW-0472">Membrane</keyword>
<dbReference type="OrthoDB" id="2157530at2759"/>
<keyword evidence="14 16" id="KW-0456">Lyase</keyword>
<dbReference type="Pfam" id="PF04387">
    <property type="entry name" value="PTPLA"/>
    <property type="match status" value="1"/>
</dbReference>
<keyword evidence="8 16" id="KW-0276">Fatty acid metabolism</keyword>
<evidence type="ECO:0000256" key="13">
    <source>
        <dbReference type="ARBA" id="ARBA00023160"/>
    </source>
</evidence>
<keyword evidence="13 16" id="KW-0275">Fatty acid biosynthesis</keyword>
<evidence type="ECO:0000256" key="12">
    <source>
        <dbReference type="ARBA" id="ARBA00023136"/>
    </source>
</evidence>
<evidence type="ECO:0000313" key="19">
    <source>
        <dbReference type="Proteomes" id="UP001153636"/>
    </source>
</evidence>
<sequence>MTVLSPFVYWAQNENSLFIKVDLKDVKAPEITLEKRKLYFQSKGIGAQGLKNYEFSIDFHSDLDENSKNVKLTDHKLDLTLFKAEKGWWPRLTAQPQKPAWLKIDFDKWQSEEDAEEEVRDIREDYPGLYEQLQKEELGYRKEDFKKIYLTFYNLFMYVGFMYISTILCIRYVRDGSNFFPNVYESIGPVICFMQLIQCLEILHPIFGYVRGGVMMPFLQIFGRLFVLIVNLDQEPRIQAMPVTFYLFLTWSAIEIIRYPFYMSQLYKKENKILTWIRYTAWIVLYPIGFACESVVLFRNLIFVEQSGKWSLFLPNSLNFTFHFATFLRIYLLFVMIPAMYTLMKHMYRARQQKLGNKSIKIKRS</sequence>
<evidence type="ECO:0000256" key="16">
    <source>
        <dbReference type="RuleBase" id="RU363109"/>
    </source>
</evidence>
<dbReference type="GO" id="GO:0005789">
    <property type="term" value="C:endoplasmic reticulum membrane"/>
    <property type="evidence" value="ECO:0007669"/>
    <property type="project" value="UniProtKB-SubCell"/>
</dbReference>
<dbReference type="Proteomes" id="UP001153636">
    <property type="component" value="Chromosome 2"/>
</dbReference>
<dbReference type="AlphaFoldDB" id="A0A9P0CTZ1"/>
<dbReference type="FunFam" id="2.60.40.790:FF:000013">
    <property type="entry name" value="Very-long-chain (3R)-3-hydroxyacyl-CoA dehydratase"/>
    <property type="match status" value="1"/>
</dbReference>
<proteinExistence type="inferred from homology"/>
<dbReference type="GO" id="GO:0030148">
    <property type="term" value="P:sphingolipid biosynthetic process"/>
    <property type="evidence" value="ECO:0007669"/>
    <property type="project" value="TreeGrafter"/>
</dbReference>